<evidence type="ECO:0000313" key="7">
    <source>
        <dbReference type="Proteomes" id="UP000646308"/>
    </source>
</evidence>
<evidence type="ECO:0000313" key="6">
    <source>
        <dbReference type="EMBL" id="NJI02506.1"/>
    </source>
</evidence>
<dbReference type="Proteomes" id="UP000646308">
    <property type="component" value="Unassembled WGS sequence"/>
</dbReference>
<evidence type="ECO:0000256" key="2">
    <source>
        <dbReference type="ARBA" id="ARBA00022801"/>
    </source>
</evidence>
<reference evidence="6" key="1">
    <citation type="submission" date="2019-11" db="EMBL/GenBank/DDBJ databases">
        <title>Whole genome comparisons of Staphylococcus agnetis isolates from cattle and chickens.</title>
        <authorList>
            <person name="Rhoads D."/>
            <person name="Shwani A."/>
            <person name="Adkins P."/>
            <person name="Calcutt M."/>
            <person name="Middleton J."/>
        </authorList>
    </citation>
    <scope>NUCLEOTIDE SEQUENCE</scope>
    <source>
        <strain evidence="6">1387</strain>
    </source>
</reference>
<dbReference type="InterPro" id="IPR002711">
    <property type="entry name" value="HNH"/>
</dbReference>
<comment type="caution">
    <text evidence="6">The sequence shown here is derived from an EMBL/GenBank/DDBJ whole genome shotgun (WGS) entry which is preliminary data.</text>
</comment>
<keyword evidence="6" id="KW-0255">Endonuclease</keyword>
<dbReference type="SMART" id="SM00507">
    <property type="entry name" value="HNHc"/>
    <property type="match status" value="1"/>
</dbReference>
<dbReference type="CDD" id="cd00085">
    <property type="entry name" value="HNHc"/>
    <property type="match status" value="1"/>
</dbReference>
<dbReference type="EMBL" id="WMFL01000078">
    <property type="protein sequence ID" value="NJI02506.1"/>
    <property type="molecule type" value="Genomic_DNA"/>
</dbReference>
<keyword evidence="1" id="KW-0540">Nuclease</keyword>
<dbReference type="GO" id="GO:0016787">
    <property type="term" value="F:hydrolase activity"/>
    <property type="evidence" value="ECO:0007669"/>
    <property type="project" value="UniProtKB-KW"/>
</dbReference>
<dbReference type="AlphaFoldDB" id="A0AAW9YXA4"/>
<comment type="similarity">
    <text evidence="3">Belongs to the HNH nuclease family.</text>
</comment>
<dbReference type="PANTHER" id="PTHR41286">
    <property type="entry name" value="HNH NUCLEASE YAJD-RELATED"/>
    <property type="match status" value="1"/>
</dbReference>
<keyword evidence="2" id="KW-0378">Hydrolase</keyword>
<organism evidence="6 7">
    <name type="scientific">Staphylococcus agnetis</name>
    <dbReference type="NCBI Taxonomy" id="985762"/>
    <lineage>
        <taxon>Bacteria</taxon>
        <taxon>Bacillati</taxon>
        <taxon>Bacillota</taxon>
        <taxon>Bacilli</taxon>
        <taxon>Bacillales</taxon>
        <taxon>Staphylococcaceae</taxon>
        <taxon>Staphylococcus</taxon>
    </lineage>
</organism>
<proteinExistence type="inferred from homology"/>
<evidence type="ECO:0000256" key="4">
    <source>
        <dbReference type="ARBA" id="ARBA00040194"/>
    </source>
</evidence>
<dbReference type="GO" id="GO:0005829">
    <property type="term" value="C:cytosol"/>
    <property type="evidence" value="ECO:0007669"/>
    <property type="project" value="TreeGrafter"/>
</dbReference>
<protein>
    <recommendedName>
        <fullName evidence="4">Putative HNH nuclease YajD</fullName>
    </recommendedName>
</protein>
<dbReference type="Gene3D" id="1.10.30.50">
    <property type="match status" value="1"/>
</dbReference>
<feature type="domain" description="HNH nuclease" evidence="5">
    <location>
        <begin position="23"/>
        <end position="80"/>
    </location>
</feature>
<name>A0AAW9YXA4_9STAP</name>
<dbReference type="PANTHER" id="PTHR41286:SF1">
    <property type="entry name" value="HNH NUCLEASE YAJD-RELATED"/>
    <property type="match status" value="1"/>
</dbReference>
<dbReference type="GO" id="GO:0004519">
    <property type="term" value="F:endonuclease activity"/>
    <property type="evidence" value="ECO:0007669"/>
    <property type="project" value="UniProtKB-KW"/>
</dbReference>
<evidence type="ECO:0000256" key="3">
    <source>
        <dbReference type="ARBA" id="ARBA00038412"/>
    </source>
</evidence>
<sequence>MDIFDYNEYKERKRFYNSKHWQLVREYVLKRANYECEWCRQEGKVTTTNLEVDHIEELQDRPDLKLDPDNLRVLCKACHNKRHTRFQYGGNKFKPKDTKWKDEKW</sequence>
<dbReference type="InterPro" id="IPR003615">
    <property type="entry name" value="HNH_nuc"/>
</dbReference>
<evidence type="ECO:0000256" key="1">
    <source>
        <dbReference type="ARBA" id="ARBA00022722"/>
    </source>
</evidence>
<accession>A0AAW9YXA4</accession>
<dbReference type="GO" id="GO:0008270">
    <property type="term" value="F:zinc ion binding"/>
    <property type="evidence" value="ECO:0007669"/>
    <property type="project" value="InterPro"/>
</dbReference>
<evidence type="ECO:0000259" key="5">
    <source>
        <dbReference type="SMART" id="SM00507"/>
    </source>
</evidence>
<dbReference type="GO" id="GO:0003676">
    <property type="term" value="F:nucleic acid binding"/>
    <property type="evidence" value="ECO:0007669"/>
    <property type="project" value="InterPro"/>
</dbReference>
<gene>
    <name evidence="6" type="ORF">GLV84_06680</name>
</gene>
<dbReference type="Pfam" id="PF01844">
    <property type="entry name" value="HNH"/>
    <property type="match status" value="1"/>
</dbReference>
<dbReference type="RefSeq" id="WP_165805085.1">
    <property type="nucleotide sequence ID" value="NZ_WMFL01000078.1"/>
</dbReference>